<dbReference type="Gene3D" id="3.40.50.1010">
    <property type="entry name" value="5'-nuclease"/>
    <property type="match status" value="1"/>
</dbReference>
<dbReference type="InterPro" id="IPR029060">
    <property type="entry name" value="PIN-like_dom_sf"/>
</dbReference>
<dbReference type="Proteomes" id="UP001589906">
    <property type="component" value="Unassembled WGS sequence"/>
</dbReference>
<accession>A0ABV6R2P6</accession>
<evidence type="ECO:0000256" key="2">
    <source>
        <dbReference type="ARBA" id="ARBA00022649"/>
    </source>
</evidence>
<evidence type="ECO:0000256" key="3">
    <source>
        <dbReference type="ARBA" id="ARBA00022722"/>
    </source>
</evidence>
<dbReference type="Pfam" id="PF01850">
    <property type="entry name" value="PIN"/>
    <property type="match status" value="1"/>
</dbReference>
<proteinExistence type="inferred from homology"/>
<evidence type="ECO:0000313" key="10">
    <source>
        <dbReference type="EMBL" id="MFC0633469.1"/>
    </source>
</evidence>
<dbReference type="PANTHER" id="PTHR33653">
    <property type="entry name" value="RIBONUCLEASE VAPC2"/>
    <property type="match status" value="1"/>
</dbReference>
<sequence>MIDTSVCIRALRARSPSLRERFEAEADQIAISSVVFMELLHGARVSARPRQHRMEVEDFVDRLRVLDLDQAAADHAADIKADLRLKGTPIGVHDTLIAGHARSRGMVLVTGNLKEFRRVDGLRCIDWPEDAP</sequence>
<evidence type="ECO:0000259" key="9">
    <source>
        <dbReference type="Pfam" id="PF01850"/>
    </source>
</evidence>
<keyword evidence="8" id="KW-0800">Toxin</keyword>
<dbReference type="RefSeq" id="WP_376835384.1">
    <property type="nucleotide sequence ID" value="NZ_JBHLSW010000004.1"/>
</dbReference>
<dbReference type="CDD" id="cd09881">
    <property type="entry name" value="PIN_VapC4-5_FitB-like"/>
    <property type="match status" value="1"/>
</dbReference>
<evidence type="ECO:0000256" key="7">
    <source>
        <dbReference type="ARBA" id="ARBA00038093"/>
    </source>
</evidence>
<dbReference type="InterPro" id="IPR002716">
    <property type="entry name" value="PIN_dom"/>
</dbReference>
<dbReference type="EMBL" id="JBHLSW010000004">
    <property type="protein sequence ID" value="MFC0633469.1"/>
    <property type="molecule type" value="Genomic_DNA"/>
</dbReference>
<dbReference type="InterPro" id="IPR022907">
    <property type="entry name" value="VapC_family"/>
</dbReference>
<comment type="caution">
    <text evidence="10">The sequence shown here is derived from an EMBL/GenBank/DDBJ whole genome shotgun (WGS) entry which is preliminary data.</text>
</comment>
<keyword evidence="11" id="KW-1185">Reference proteome</keyword>
<feature type="domain" description="PIN" evidence="9">
    <location>
        <begin position="1"/>
        <end position="121"/>
    </location>
</feature>
<keyword evidence="3 8" id="KW-0540">Nuclease</keyword>
<dbReference type="SUPFAM" id="SSF88723">
    <property type="entry name" value="PIN domain-like"/>
    <property type="match status" value="1"/>
</dbReference>
<comment type="cofactor">
    <cofactor evidence="1 8">
        <name>Mg(2+)</name>
        <dbReference type="ChEBI" id="CHEBI:18420"/>
    </cofactor>
</comment>
<feature type="binding site" evidence="8">
    <location>
        <position position="94"/>
    </location>
    <ligand>
        <name>Mg(2+)</name>
        <dbReference type="ChEBI" id="CHEBI:18420"/>
    </ligand>
</feature>
<dbReference type="InterPro" id="IPR050556">
    <property type="entry name" value="Type_II_TA_system_RNase"/>
</dbReference>
<gene>
    <name evidence="8" type="primary">vapC</name>
    <name evidence="10" type="ORF">ACFFGE_06215</name>
</gene>
<comment type="similarity">
    <text evidence="7 8">Belongs to the PINc/VapC protein family.</text>
</comment>
<organism evidence="10 11">
    <name type="scientific">Brevundimonas balnearis</name>
    <dbReference type="NCBI Taxonomy" id="1572858"/>
    <lineage>
        <taxon>Bacteria</taxon>
        <taxon>Pseudomonadati</taxon>
        <taxon>Pseudomonadota</taxon>
        <taxon>Alphaproteobacteria</taxon>
        <taxon>Caulobacterales</taxon>
        <taxon>Caulobacteraceae</taxon>
        <taxon>Brevundimonas</taxon>
    </lineage>
</organism>
<keyword evidence="6 8" id="KW-0460">Magnesium</keyword>
<evidence type="ECO:0000256" key="5">
    <source>
        <dbReference type="ARBA" id="ARBA00022801"/>
    </source>
</evidence>
<keyword evidence="5 8" id="KW-0378">Hydrolase</keyword>
<evidence type="ECO:0000256" key="6">
    <source>
        <dbReference type="ARBA" id="ARBA00022842"/>
    </source>
</evidence>
<comment type="function">
    <text evidence="8">Toxic component of a toxin-antitoxin (TA) system. An RNase.</text>
</comment>
<feature type="binding site" evidence="8">
    <location>
        <position position="3"/>
    </location>
    <ligand>
        <name>Mg(2+)</name>
        <dbReference type="ChEBI" id="CHEBI:18420"/>
    </ligand>
</feature>
<keyword evidence="2 8" id="KW-1277">Toxin-antitoxin system</keyword>
<evidence type="ECO:0000313" key="11">
    <source>
        <dbReference type="Proteomes" id="UP001589906"/>
    </source>
</evidence>
<evidence type="ECO:0000256" key="4">
    <source>
        <dbReference type="ARBA" id="ARBA00022723"/>
    </source>
</evidence>
<reference evidence="10 11" key="1">
    <citation type="submission" date="2024-09" db="EMBL/GenBank/DDBJ databases">
        <authorList>
            <person name="Sun Q."/>
            <person name="Mori K."/>
        </authorList>
    </citation>
    <scope>NUCLEOTIDE SEQUENCE [LARGE SCALE GENOMIC DNA]</scope>
    <source>
        <strain evidence="10 11">NCAIM B.02621</strain>
    </source>
</reference>
<evidence type="ECO:0000256" key="8">
    <source>
        <dbReference type="HAMAP-Rule" id="MF_00265"/>
    </source>
</evidence>
<dbReference type="PANTHER" id="PTHR33653:SF1">
    <property type="entry name" value="RIBONUCLEASE VAPC2"/>
    <property type="match status" value="1"/>
</dbReference>
<dbReference type="EC" id="3.1.-.-" evidence="8"/>
<evidence type="ECO:0000256" key="1">
    <source>
        <dbReference type="ARBA" id="ARBA00001946"/>
    </source>
</evidence>
<protein>
    <recommendedName>
        <fullName evidence="8">Ribonuclease VapC</fullName>
        <shortName evidence="8">RNase VapC</shortName>
        <ecNumber evidence="8">3.1.-.-</ecNumber>
    </recommendedName>
    <alternativeName>
        <fullName evidence="8">Toxin VapC</fullName>
    </alternativeName>
</protein>
<keyword evidence="4 8" id="KW-0479">Metal-binding</keyword>
<dbReference type="HAMAP" id="MF_00265">
    <property type="entry name" value="VapC_Nob1"/>
    <property type="match status" value="1"/>
</dbReference>
<name>A0ABV6R2P6_9CAUL</name>